<proteinExistence type="predicted"/>
<evidence type="ECO:0000313" key="1">
    <source>
        <dbReference type="Proteomes" id="UP000887540"/>
    </source>
</evidence>
<dbReference type="Gene3D" id="3.30.420.610">
    <property type="entry name" value="LOTUS domain-like"/>
    <property type="match status" value="1"/>
</dbReference>
<reference evidence="2" key="1">
    <citation type="submission" date="2022-11" db="UniProtKB">
        <authorList>
            <consortium name="WormBaseParasite"/>
        </authorList>
    </citation>
    <scope>IDENTIFICATION</scope>
</reference>
<accession>A0A914D2X7</accession>
<protein>
    <submittedName>
        <fullName evidence="2">Uncharacterized protein</fullName>
    </submittedName>
</protein>
<dbReference type="WBParaSite" id="ACRNAN_scaffold1805.g17712.t1">
    <property type="protein sequence ID" value="ACRNAN_scaffold1805.g17712.t1"/>
    <property type="gene ID" value="ACRNAN_scaffold1805.g17712"/>
</dbReference>
<organism evidence="1 2">
    <name type="scientific">Acrobeloides nanus</name>
    <dbReference type="NCBI Taxonomy" id="290746"/>
    <lineage>
        <taxon>Eukaryota</taxon>
        <taxon>Metazoa</taxon>
        <taxon>Ecdysozoa</taxon>
        <taxon>Nematoda</taxon>
        <taxon>Chromadorea</taxon>
        <taxon>Rhabditida</taxon>
        <taxon>Tylenchina</taxon>
        <taxon>Cephalobomorpha</taxon>
        <taxon>Cephaloboidea</taxon>
        <taxon>Cephalobidae</taxon>
        <taxon>Acrobeloides</taxon>
    </lineage>
</organism>
<dbReference type="Proteomes" id="UP000887540">
    <property type="component" value="Unplaced"/>
</dbReference>
<dbReference type="InterPro" id="IPR041966">
    <property type="entry name" value="LOTUS-like"/>
</dbReference>
<keyword evidence="1" id="KW-1185">Reference proteome</keyword>
<name>A0A914D2X7_9BILA</name>
<dbReference type="AlphaFoldDB" id="A0A914D2X7"/>
<sequence>MTSSFDPQIELKNKIYVTCSVSGNGFNLSEFLTEYKKDWDEPLQDYPAQFGYEDVLAMLKAYNDVIEVVEYEQDKKEPKVFPIYKSHWYSSSTNKSS</sequence>
<evidence type="ECO:0000313" key="2">
    <source>
        <dbReference type="WBParaSite" id="ACRNAN_scaffold1805.g17712.t1"/>
    </source>
</evidence>